<name>A0ABY5GMN2_9GAMM</name>
<protein>
    <submittedName>
        <fullName evidence="5">4Fe-4S dicluster domain-containing protein</fullName>
    </submittedName>
</protein>
<keyword evidence="2" id="KW-0408">Iron</keyword>
<dbReference type="RefSeq" id="WP_255391871.1">
    <property type="nucleotide sequence ID" value="NZ_CP101509.1"/>
</dbReference>
<gene>
    <name evidence="5" type="ORF">NNL38_18240</name>
</gene>
<proteinExistence type="predicted"/>
<keyword evidence="1" id="KW-0479">Metal-binding</keyword>
<dbReference type="Pfam" id="PF17179">
    <property type="entry name" value="Fer4_22"/>
    <property type="match status" value="1"/>
</dbReference>
<dbReference type="EMBL" id="CP101509">
    <property type="protein sequence ID" value="UTV30512.1"/>
    <property type="molecule type" value="Genomic_DNA"/>
</dbReference>
<feature type="domain" description="4Fe-4S ferredoxin-type" evidence="4">
    <location>
        <begin position="329"/>
        <end position="357"/>
    </location>
</feature>
<dbReference type="PANTHER" id="PTHR40447:SF1">
    <property type="entry name" value="ANAEROBIC SULFITE REDUCTASE SUBUNIT A"/>
    <property type="match status" value="1"/>
</dbReference>
<dbReference type="SUPFAM" id="SSF46548">
    <property type="entry name" value="alpha-helical ferredoxin"/>
    <property type="match status" value="1"/>
</dbReference>
<organism evidence="5 6">
    <name type="scientific">Photobacterium atrarenae</name>
    <dbReference type="NCBI Taxonomy" id="865757"/>
    <lineage>
        <taxon>Bacteria</taxon>
        <taxon>Pseudomonadati</taxon>
        <taxon>Pseudomonadota</taxon>
        <taxon>Gammaproteobacteria</taxon>
        <taxon>Vibrionales</taxon>
        <taxon>Vibrionaceae</taxon>
        <taxon>Photobacterium</taxon>
    </lineage>
</organism>
<sequence>MQQYLVESLKALQDHLSRARQFYQVVEAAPGDAHWQHIIPPAYPPLSAQKPQSSAKSFFFAEQEPLYVFDGQFFRETLPSPEPFVLFGVQSCDLTAIHYQDLFFEQDVYYQARRRQALLVGIDCVHPCAQGFCYLVNAGPGVRDETADLILHPLEDNQWLLVVVTAQGKEAIQGVALTPASAQEMNQRWEQLSHCEQEFDDHSYITEGVERLNRGEVSDALWQRIGVQCLACSGCTTLCPTCSCYGTQSQPFVSGDGEPVAKAVEVSGTLIKEDSGAAPNTEQPATQQVRFWDSCLYEGFQREASFNNPSAQAGERVKRFWYHKFSDDFLPEFGRYGCVGCGRCEQVCPGVIGVHSVMKRIVDDA</sequence>
<reference evidence="5" key="1">
    <citation type="submission" date="2022-07" db="EMBL/GenBank/DDBJ databases">
        <title>Genome sequencing of Photobacterium atrarenae GJH2-4.</title>
        <authorList>
            <person name="Park S.-J."/>
        </authorList>
    </citation>
    <scope>NUCLEOTIDE SEQUENCE</scope>
    <source>
        <strain evidence="5">GJH2-4</strain>
    </source>
</reference>
<evidence type="ECO:0000256" key="2">
    <source>
        <dbReference type="ARBA" id="ARBA00023004"/>
    </source>
</evidence>
<keyword evidence="6" id="KW-1185">Reference proteome</keyword>
<evidence type="ECO:0000313" key="5">
    <source>
        <dbReference type="EMBL" id="UTV30512.1"/>
    </source>
</evidence>
<accession>A0ABY5GMN2</accession>
<dbReference type="PROSITE" id="PS51379">
    <property type="entry name" value="4FE4S_FER_2"/>
    <property type="match status" value="1"/>
</dbReference>
<dbReference type="PROSITE" id="PS00198">
    <property type="entry name" value="4FE4S_FER_1"/>
    <property type="match status" value="1"/>
</dbReference>
<dbReference type="Proteomes" id="UP001057998">
    <property type="component" value="Chromosome 2"/>
</dbReference>
<evidence type="ECO:0000256" key="3">
    <source>
        <dbReference type="ARBA" id="ARBA00023014"/>
    </source>
</evidence>
<dbReference type="InterPro" id="IPR017896">
    <property type="entry name" value="4Fe4S_Fe-S-bd"/>
</dbReference>
<dbReference type="InterPro" id="IPR017900">
    <property type="entry name" value="4Fe4S_Fe_S_CS"/>
</dbReference>
<keyword evidence="3" id="KW-0411">Iron-sulfur</keyword>
<dbReference type="PANTHER" id="PTHR40447">
    <property type="entry name" value="ANAEROBIC SULFITE REDUCTASE SUBUNIT A"/>
    <property type="match status" value="1"/>
</dbReference>
<evidence type="ECO:0000256" key="1">
    <source>
        <dbReference type="ARBA" id="ARBA00022723"/>
    </source>
</evidence>
<evidence type="ECO:0000313" key="6">
    <source>
        <dbReference type="Proteomes" id="UP001057998"/>
    </source>
</evidence>
<evidence type="ECO:0000259" key="4">
    <source>
        <dbReference type="PROSITE" id="PS51379"/>
    </source>
</evidence>